<sequence length="226" mass="23847">MRVRRTLLRQLVGGSVLVTTPPRRRWEHKVLGFLSYPANIALGGVAALVLALPLVTLLPAAIALARAFSTWRETGNDAVFTNTFREFGATWRRSLVIGLVSLVILVILVADIVFLVTQLTVGGAPQPVILVSAAVIPIGAVVSLVLLSIPVAAAQHRDETARHWIRAAVGLVVAKPLASLGILVVLLTVLLACIALPTLVPFAGMSVPIYAAIVLWGTPAGDSSPR</sequence>
<dbReference type="Proteomes" id="UP000273807">
    <property type="component" value="Unassembled WGS sequence"/>
</dbReference>
<accession>A0A3N0BMR6</accession>
<feature type="transmembrane region" description="Helical" evidence="1">
    <location>
        <begin position="128"/>
        <end position="152"/>
    </location>
</feature>
<feature type="transmembrane region" description="Helical" evidence="1">
    <location>
        <begin position="198"/>
        <end position="217"/>
    </location>
</feature>
<evidence type="ECO:0000256" key="1">
    <source>
        <dbReference type="SAM" id="Phobius"/>
    </source>
</evidence>
<keyword evidence="1" id="KW-0812">Transmembrane</keyword>
<dbReference type="EMBL" id="RBED01000137">
    <property type="protein sequence ID" value="RNL50053.1"/>
    <property type="molecule type" value="Genomic_DNA"/>
</dbReference>
<feature type="transmembrane region" description="Helical" evidence="1">
    <location>
        <begin position="164"/>
        <end position="192"/>
    </location>
</feature>
<feature type="transmembrane region" description="Helical" evidence="1">
    <location>
        <begin position="95"/>
        <end position="116"/>
    </location>
</feature>
<dbReference type="Pfam" id="PF04854">
    <property type="entry name" value="DUF624"/>
    <property type="match status" value="1"/>
</dbReference>
<dbReference type="InterPro" id="IPR006938">
    <property type="entry name" value="DUF624"/>
</dbReference>
<gene>
    <name evidence="2" type="ORF">D7003_18305</name>
</gene>
<organism evidence="2 3">
    <name type="scientific">Arthrobacter oryzae</name>
    <dbReference type="NCBI Taxonomy" id="409290"/>
    <lineage>
        <taxon>Bacteria</taxon>
        <taxon>Bacillati</taxon>
        <taxon>Actinomycetota</taxon>
        <taxon>Actinomycetes</taxon>
        <taxon>Micrococcales</taxon>
        <taxon>Micrococcaceae</taxon>
        <taxon>Arthrobacter</taxon>
    </lineage>
</organism>
<evidence type="ECO:0000313" key="2">
    <source>
        <dbReference type="EMBL" id="RNL50053.1"/>
    </source>
</evidence>
<name>A0A3N0BMR6_9MICC</name>
<reference evidence="2 3" key="1">
    <citation type="submission" date="2018-10" db="EMBL/GenBank/DDBJ databases">
        <title>Genome sequencing of Arthrobacter oryzae TNB02.</title>
        <authorList>
            <person name="Cho Y.-J."/>
            <person name="Cho A."/>
            <person name="Kim O.-S."/>
        </authorList>
    </citation>
    <scope>NUCLEOTIDE SEQUENCE [LARGE SCALE GENOMIC DNA]</scope>
    <source>
        <strain evidence="2 3">TNB02</strain>
    </source>
</reference>
<dbReference type="OrthoDB" id="5117078at2"/>
<keyword evidence="3" id="KW-1185">Reference proteome</keyword>
<feature type="transmembrane region" description="Helical" evidence="1">
    <location>
        <begin position="40"/>
        <end position="65"/>
    </location>
</feature>
<keyword evidence="1" id="KW-0472">Membrane</keyword>
<comment type="caution">
    <text evidence="2">The sequence shown here is derived from an EMBL/GenBank/DDBJ whole genome shotgun (WGS) entry which is preliminary data.</text>
</comment>
<proteinExistence type="predicted"/>
<dbReference type="AlphaFoldDB" id="A0A3N0BMR6"/>
<keyword evidence="1" id="KW-1133">Transmembrane helix</keyword>
<protein>
    <submittedName>
        <fullName evidence="2">DUF624 domain-containing protein</fullName>
    </submittedName>
</protein>
<evidence type="ECO:0000313" key="3">
    <source>
        <dbReference type="Proteomes" id="UP000273807"/>
    </source>
</evidence>